<evidence type="ECO:0000256" key="1">
    <source>
        <dbReference type="SAM" id="MobiDB-lite"/>
    </source>
</evidence>
<keyword evidence="3" id="KW-1185">Reference proteome</keyword>
<feature type="region of interest" description="Disordered" evidence="1">
    <location>
        <begin position="85"/>
        <end position="113"/>
    </location>
</feature>
<organism evidence="2 3">
    <name type="scientific">Nocardioides kongjuensis</name>
    <dbReference type="NCBI Taxonomy" id="349522"/>
    <lineage>
        <taxon>Bacteria</taxon>
        <taxon>Bacillati</taxon>
        <taxon>Actinomycetota</taxon>
        <taxon>Actinomycetes</taxon>
        <taxon>Propionibacteriales</taxon>
        <taxon>Nocardioidaceae</taxon>
        <taxon>Nocardioides</taxon>
    </lineage>
</organism>
<dbReference type="AlphaFoldDB" id="A0A852RH99"/>
<name>A0A852RH99_9ACTN</name>
<comment type="caution">
    <text evidence="2">The sequence shown here is derived from an EMBL/GenBank/DDBJ whole genome shotgun (WGS) entry which is preliminary data.</text>
</comment>
<dbReference type="EMBL" id="JACCBF010000001">
    <property type="protein sequence ID" value="NYD32757.1"/>
    <property type="molecule type" value="Genomic_DNA"/>
</dbReference>
<sequence length="279" mass="30236">MLPSSTLDQSRTRAYLAVKYGTVPFLGGNVNATRSPELHDNCRQDLRARLIRERGRHTATGSMVRQATRRGPALLLAVSATACGASTPPRTEADAQGDVTTSTHSPLAPGHTARKIDTADPAALPVALTPRPPSQGRKVRYRFVRVNVPLRADPAQLQAALDECRGAVATRHAGGQLVSQHDYCSNRWVLRLRVGQIVHFTGQVTGTFRVTRAVIRRRGSGTFADLTRWVGGDIQAGMCTGRAYARWLGMVRIDQRLAGGLVARSRSEDSSGRTEVRGP</sequence>
<reference evidence="2 3" key="1">
    <citation type="submission" date="2020-07" db="EMBL/GenBank/DDBJ databases">
        <title>Sequencing the genomes of 1000 actinobacteria strains.</title>
        <authorList>
            <person name="Klenk H.-P."/>
        </authorList>
    </citation>
    <scope>NUCLEOTIDE SEQUENCE [LARGE SCALE GENOMIC DNA]</scope>
    <source>
        <strain evidence="2 3">DSM 19082</strain>
    </source>
</reference>
<evidence type="ECO:0000313" key="2">
    <source>
        <dbReference type="EMBL" id="NYD32757.1"/>
    </source>
</evidence>
<accession>A0A852RH99</accession>
<proteinExistence type="predicted"/>
<evidence type="ECO:0000313" key="3">
    <source>
        <dbReference type="Proteomes" id="UP000582231"/>
    </source>
</evidence>
<dbReference type="Proteomes" id="UP000582231">
    <property type="component" value="Unassembled WGS sequence"/>
</dbReference>
<protein>
    <submittedName>
        <fullName evidence="2">Uncharacterized protein</fullName>
    </submittedName>
</protein>
<gene>
    <name evidence="2" type="ORF">BJ958_004303</name>
</gene>